<dbReference type="KEGG" id="aram:KAR29_12130"/>
<dbReference type="RefSeq" id="WP_274373252.1">
    <property type="nucleotide sequence ID" value="NZ_CP072943.1"/>
</dbReference>
<keyword evidence="2" id="KW-0028">Amino-acid biosynthesis</keyword>
<evidence type="ECO:0000256" key="1">
    <source>
        <dbReference type="ARBA" id="ARBA00006642"/>
    </source>
</evidence>
<dbReference type="PANTHER" id="PTHR20836:SF0">
    <property type="entry name" value="4-HYDROXY-TETRAHYDRODIPICOLINATE REDUCTASE 1, CHLOROPLASTIC-RELATED"/>
    <property type="match status" value="1"/>
</dbReference>
<dbReference type="GO" id="GO:0005829">
    <property type="term" value="C:cytosol"/>
    <property type="evidence" value="ECO:0007669"/>
    <property type="project" value="TreeGrafter"/>
</dbReference>
<evidence type="ECO:0000256" key="7">
    <source>
        <dbReference type="ARBA" id="ARBA00023154"/>
    </source>
</evidence>
<gene>
    <name evidence="14" type="ORF">KAR29_12130</name>
</gene>
<keyword evidence="5" id="KW-0560">Oxidoreductase</keyword>
<dbReference type="InterPro" id="IPR022663">
    <property type="entry name" value="DapB_C"/>
</dbReference>
<dbReference type="InterPro" id="IPR036291">
    <property type="entry name" value="NAD(P)-bd_dom_sf"/>
</dbReference>
<evidence type="ECO:0000256" key="3">
    <source>
        <dbReference type="ARBA" id="ARBA00022857"/>
    </source>
</evidence>
<evidence type="ECO:0000256" key="4">
    <source>
        <dbReference type="ARBA" id="ARBA00022915"/>
    </source>
</evidence>
<dbReference type="Pfam" id="PF05173">
    <property type="entry name" value="DapB_C"/>
    <property type="match status" value="1"/>
</dbReference>
<comment type="pathway">
    <text evidence="8">Amino-acid biosynthesis; L-lysine biosynthesis via DAP pathway; (S)-tetrahydrodipicolinate from L-aspartate: step 4/4.</text>
</comment>
<dbReference type="Pfam" id="PF01113">
    <property type="entry name" value="DapB_N"/>
    <property type="match status" value="1"/>
</dbReference>
<dbReference type="SUPFAM" id="SSF55347">
    <property type="entry name" value="Glyceraldehyde-3-phosphate dehydrogenase-like, C-terminal domain"/>
    <property type="match status" value="1"/>
</dbReference>
<evidence type="ECO:0000256" key="6">
    <source>
        <dbReference type="ARBA" id="ARBA00023027"/>
    </source>
</evidence>
<keyword evidence="3" id="KW-0521">NADP</keyword>
<dbReference type="EC" id="1.17.1.8" evidence="9"/>
<evidence type="ECO:0000256" key="5">
    <source>
        <dbReference type="ARBA" id="ARBA00023002"/>
    </source>
</evidence>
<evidence type="ECO:0000259" key="12">
    <source>
        <dbReference type="Pfam" id="PF01113"/>
    </source>
</evidence>
<dbReference type="Proteomes" id="UP000671879">
    <property type="component" value="Chromosome"/>
</dbReference>
<keyword evidence="7" id="KW-0457">Lysine biosynthesis</keyword>
<reference evidence="15" key="1">
    <citation type="submission" date="2021-04" db="EMBL/GenBank/DDBJ databases">
        <title>A novel Synergistetes isolate from a pyrite-forming mixed culture.</title>
        <authorList>
            <person name="Bunk B."/>
            <person name="Sproer C."/>
            <person name="Spring S."/>
            <person name="Pester M."/>
        </authorList>
    </citation>
    <scope>NUCLEOTIDE SEQUENCE [LARGE SCALE GENOMIC DNA]</scope>
    <source>
        <strain evidence="15">J.5.4.2-T.3.5.2</strain>
    </source>
</reference>
<comment type="catalytic activity">
    <reaction evidence="11">
        <text>(S)-2,3,4,5-tetrahydrodipicolinate + NAD(+) + H2O = (2S,4S)-4-hydroxy-2,3,4,5-tetrahydrodipicolinate + NADH + H(+)</text>
        <dbReference type="Rhea" id="RHEA:35323"/>
        <dbReference type="ChEBI" id="CHEBI:15377"/>
        <dbReference type="ChEBI" id="CHEBI:15378"/>
        <dbReference type="ChEBI" id="CHEBI:16845"/>
        <dbReference type="ChEBI" id="CHEBI:57540"/>
        <dbReference type="ChEBI" id="CHEBI:57945"/>
        <dbReference type="ChEBI" id="CHEBI:67139"/>
        <dbReference type="EC" id="1.17.1.8"/>
    </reaction>
</comment>
<evidence type="ECO:0000256" key="8">
    <source>
        <dbReference type="ARBA" id="ARBA00037922"/>
    </source>
</evidence>
<dbReference type="SUPFAM" id="SSF51735">
    <property type="entry name" value="NAD(P)-binding Rossmann-fold domains"/>
    <property type="match status" value="1"/>
</dbReference>
<evidence type="ECO:0000313" key="15">
    <source>
        <dbReference type="Proteomes" id="UP000671879"/>
    </source>
</evidence>
<evidence type="ECO:0000256" key="2">
    <source>
        <dbReference type="ARBA" id="ARBA00022605"/>
    </source>
</evidence>
<dbReference type="PANTHER" id="PTHR20836">
    <property type="entry name" value="DIHYDRODIPICOLINATE REDUCTASE"/>
    <property type="match status" value="1"/>
</dbReference>
<evidence type="ECO:0000259" key="13">
    <source>
        <dbReference type="Pfam" id="PF05173"/>
    </source>
</evidence>
<comment type="similarity">
    <text evidence="1">Belongs to the DapB family.</text>
</comment>
<evidence type="ECO:0000313" key="14">
    <source>
        <dbReference type="EMBL" id="QTX32045.1"/>
    </source>
</evidence>
<name>A0A9Q7AHK2_9BACT</name>
<dbReference type="EMBL" id="CP072943">
    <property type="protein sequence ID" value="QTX32045.1"/>
    <property type="molecule type" value="Genomic_DNA"/>
</dbReference>
<dbReference type="GO" id="GO:0008839">
    <property type="term" value="F:4-hydroxy-tetrahydrodipicolinate reductase"/>
    <property type="evidence" value="ECO:0007669"/>
    <property type="project" value="UniProtKB-EC"/>
</dbReference>
<keyword evidence="15" id="KW-1185">Reference proteome</keyword>
<dbReference type="InterPro" id="IPR023940">
    <property type="entry name" value="DHDPR_bac"/>
</dbReference>
<dbReference type="CDD" id="cd02274">
    <property type="entry name" value="DHDPR_N"/>
    <property type="match status" value="1"/>
</dbReference>
<dbReference type="GO" id="GO:0009089">
    <property type="term" value="P:lysine biosynthetic process via diaminopimelate"/>
    <property type="evidence" value="ECO:0007669"/>
    <property type="project" value="InterPro"/>
</dbReference>
<proteinExistence type="inferred from homology"/>
<evidence type="ECO:0000256" key="11">
    <source>
        <dbReference type="ARBA" id="ARBA00049396"/>
    </source>
</evidence>
<evidence type="ECO:0000256" key="10">
    <source>
        <dbReference type="ARBA" id="ARBA00049080"/>
    </source>
</evidence>
<keyword evidence="4" id="KW-0220">Diaminopimelate biosynthesis</keyword>
<dbReference type="PIRSF" id="PIRSF000161">
    <property type="entry name" value="DHPR"/>
    <property type="match status" value="1"/>
</dbReference>
<protein>
    <recommendedName>
        <fullName evidence="9">4-hydroxy-tetrahydrodipicolinate reductase</fullName>
        <ecNumber evidence="9">1.17.1.8</ecNumber>
    </recommendedName>
</protein>
<dbReference type="GO" id="GO:0019877">
    <property type="term" value="P:diaminopimelate biosynthetic process"/>
    <property type="evidence" value="ECO:0007669"/>
    <property type="project" value="UniProtKB-KW"/>
</dbReference>
<evidence type="ECO:0000256" key="9">
    <source>
        <dbReference type="ARBA" id="ARBA00038983"/>
    </source>
</evidence>
<feature type="domain" description="Dihydrodipicolinate reductase N-terminal" evidence="12">
    <location>
        <begin position="1"/>
        <end position="123"/>
    </location>
</feature>
<feature type="domain" description="Dihydrodipicolinate reductase C-terminal" evidence="13">
    <location>
        <begin position="127"/>
        <end position="244"/>
    </location>
</feature>
<accession>A0A9Q7AHK2</accession>
<comment type="catalytic activity">
    <reaction evidence="10">
        <text>(S)-2,3,4,5-tetrahydrodipicolinate + NADP(+) + H2O = (2S,4S)-4-hydroxy-2,3,4,5-tetrahydrodipicolinate + NADPH + H(+)</text>
        <dbReference type="Rhea" id="RHEA:35331"/>
        <dbReference type="ChEBI" id="CHEBI:15377"/>
        <dbReference type="ChEBI" id="CHEBI:15378"/>
        <dbReference type="ChEBI" id="CHEBI:16845"/>
        <dbReference type="ChEBI" id="CHEBI:57783"/>
        <dbReference type="ChEBI" id="CHEBI:58349"/>
        <dbReference type="ChEBI" id="CHEBI:67139"/>
        <dbReference type="EC" id="1.17.1.8"/>
    </reaction>
</comment>
<dbReference type="Gene3D" id="3.30.360.10">
    <property type="entry name" value="Dihydrodipicolinate Reductase, domain 2"/>
    <property type="match status" value="1"/>
</dbReference>
<dbReference type="InterPro" id="IPR000846">
    <property type="entry name" value="DapB_N"/>
</dbReference>
<keyword evidence="6" id="KW-0520">NAD</keyword>
<dbReference type="Gene3D" id="3.40.50.720">
    <property type="entry name" value="NAD(P)-binding Rossmann-like Domain"/>
    <property type="match status" value="1"/>
</dbReference>
<organism evidence="14 15">
    <name type="scientific">Aminithiophilus ramosus</name>
    <dbReference type="NCBI Taxonomy" id="3029084"/>
    <lineage>
        <taxon>Bacteria</taxon>
        <taxon>Thermotogati</taxon>
        <taxon>Synergistota</taxon>
        <taxon>Synergistia</taxon>
        <taxon>Synergistales</taxon>
        <taxon>Aminithiophilaceae</taxon>
        <taxon>Aminithiophilus</taxon>
    </lineage>
</organism>
<sequence>MKVFVSGATGNVGRLVVRAVLEAPDLELAGGFCAEGAIDLAQIQGLPPCGIRGDSDLRRGLEAATADVVVDFTSATIIMENLRLYAERRLDVVIGTTGFDDAMTAEARRLAAEGNLRWVLVSNYGLGINLVADFLAKVRSHYPYVSIVDRHPARMANAPSGTAMTLAERGAGDEGAVASRAVLDGVLGASLAGCRILSQRLPYPGAYSEHEITLGRDDELIRITVQDFSSSVYVPGVLLALRGRDRIAPGTVVTSLSSFS</sequence>
<dbReference type="AlphaFoldDB" id="A0A9Q7AHK2"/>